<dbReference type="PROSITE" id="PS51375">
    <property type="entry name" value="PPR"/>
    <property type="match status" value="1"/>
</dbReference>
<dbReference type="Pfam" id="PF01535">
    <property type="entry name" value="PPR"/>
    <property type="match status" value="1"/>
</dbReference>
<dbReference type="OrthoDB" id="185373at2759"/>
<reference evidence="6" key="1">
    <citation type="submission" date="2020-01" db="EMBL/GenBank/DDBJ databases">
        <authorList>
            <consortium name="DOE Joint Genome Institute"/>
            <person name="Haridas S."/>
            <person name="Albert R."/>
            <person name="Binder M."/>
            <person name="Bloem J."/>
            <person name="Labutti K."/>
            <person name="Salamov A."/>
            <person name="Andreopoulos B."/>
            <person name="Baker S.E."/>
            <person name="Barry K."/>
            <person name="Bills G."/>
            <person name="Bluhm B.H."/>
            <person name="Cannon C."/>
            <person name="Castanera R."/>
            <person name="Culley D.E."/>
            <person name="Daum C."/>
            <person name="Ezra D."/>
            <person name="Gonzalez J.B."/>
            <person name="Henrissat B."/>
            <person name="Kuo A."/>
            <person name="Liang C."/>
            <person name="Lipzen A."/>
            <person name="Lutzoni F."/>
            <person name="Magnuson J."/>
            <person name="Mondo S."/>
            <person name="Nolan M."/>
            <person name="Ohm R."/>
            <person name="Pangilinan J."/>
            <person name="Park H.-J."/>
            <person name="Ramirez L."/>
            <person name="Alfaro M."/>
            <person name="Sun H."/>
            <person name="Tritt A."/>
            <person name="Yoshinaga Y."/>
            <person name="Zwiers L.-H."/>
            <person name="Turgeon B.G."/>
            <person name="Goodwin S.B."/>
            <person name="Spatafora J.W."/>
            <person name="Crous P.W."/>
            <person name="Grigoriev I.V."/>
        </authorList>
    </citation>
    <scope>NUCLEOTIDE SEQUENCE</scope>
    <source>
        <strain evidence="6">CBS 394.84</strain>
    </source>
</reference>
<dbReference type="NCBIfam" id="TIGR00756">
    <property type="entry name" value="PPR"/>
    <property type="match status" value="2"/>
</dbReference>
<dbReference type="PANTHER" id="PTHR47447:SF17">
    <property type="entry name" value="OS12G0638900 PROTEIN"/>
    <property type="match status" value="1"/>
</dbReference>
<evidence type="ECO:0008006" key="8">
    <source>
        <dbReference type="Google" id="ProtNLM"/>
    </source>
</evidence>
<comment type="function">
    <text evidence="3">Regulates mitochondrial small subunit maturation by controlling 15S rRNA 5'-end processing. Localizes to the 5' precursor of the 15S rRNA in a position that is subsequently occupied by mS47 in the mature yeast mtSSU. Uses structure and sequence-specific RNA recognition, binding to a single-stranded region of the precursor and specifically recognizing bases -6 to -1. The exchange of Ccm1 for mS47 is coupled to the irreversible removal of precursor rRNA that is accompanied by conformational changes of the mitoribosomal proteins uS5m and mS26. These conformational changes signal completion of 5'-end rRNA processing through protection of the mature 5'-end of the 15S rRNA and stabilization of mS47. The removal of the 5' precursor together with the dissociation of Ccm1 may be catalyzed by the 5'-3' exoribonuclease Pet127. Involved in the specific removal of group I introns in mitochondrial encoded transcripts.</text>
</comment>
<evidence type="ECO:0000256" key="5">
    <source>
        <dbReference type="PROSITE-ProRule" id="PRU00708"/>
    </source>
</evidence>
<name>A0A9P4LC82_9PLEO</name>
<evidence type="ECO:0000256" key="1">
    <source>
        <dbReference type="ARBA" id="ARBA00006192"/>
    </source>
</evidence>
<proteinExistence type="inferred from homology"/>
<dbReference type="GeneID" id="63849666"/>
<dbReference type="RefSeq" id="XP_040792994.1">
    <property type="nucleotide sequence ID" value="XM_040932415.1"/>
</dbReference>
<feature type="repeat" description="PPR" evidence="5">
    <location>
        <begin position="555"/>
        <end position="589"/>
    </location>
</feature>
<dbReference type="InterPro" id="IPR002885">
    <property type="entry name" value="PPR_rpt"/>
</dbReference>
<dbReference type="InterPro" id="IPR011990">
    <property type="entry name" value="TPR-like_helical_dom_sf"/>
</dbReference>
<dbReference type="AlphaFoldDB" id="A0A9P4LC82"/>
<dbReference type="Gene3D" id="1.25.40.10">
    <property type="entry name" value="Tetratricopeptide repeat domain"/>
    <property type="match status" value="2"/>
</dbReference>
<dbReference type="Pfam" id="PF13041">
    <property type="entry name" value="PPR_2"/>
    <property type="match status" value="1"/>
</dbReference>
<keyword evidence="7" id="KW-1185">Reference proteome</keyword>
<evidence type="ECO:0000256" key="2">
    <source>
        <dbReference type="ARBA" id="ARBA00022737"/>
    </source>
</evidence>
<sequence>MLERASTCLESGGRQLFRAPKQCLHSRRMLHSNFWHHGASDLGLPIWWAASTILDPANSDGDRPARTTARLAPRYYDGALLDFLYPEKTLALLRRMSIYGSDVPEPRRRPLLGAGVRKFSTIRGQPRLDEASVDATVIEQAKKEMERLLEDSTAIIELEKVLQKWEPGKQELVWQLYSAIPDDQLASRNHRLRKDLLAYLIHSGDSAVPGRVLQVFGELPPAHRLPSLYRAAITAYIALRMVGPAIQLLEEARDDKHCDMLHIGVDVILRRTVFDEQWDLSLRVFKAFMRATPTLNKLPTPVQIRHGNILPEIWKEVSHLPILLENLQSFLHHVREFQHELRSSKKLEDTLSCFVMTFVPHVMDHVLDVHKSDEVFMRTWFLKLFDDLQSLNLPTSTCYEYAIKRILELPRNRTQTKDSKLWLDLYRRYRQQFDDQANYSSGARPSQGLIRQLIFHYAQNNGLAQVHEHIRDLRTFYPGQPLRPGLLKFLIQTFALNGEDAMVLEYFNEFHTNYKGQMDLKVLSSLPFVYARRADIDGTTRQFRRIHDEFGMVPDTACWNILLLAYVRADDLDGALECFNRCVDCGIKPDIQTFGPLLDFCASRGDVEAFETLFSRAKQMGVPISADVRARSGYVQAFLNAGDVKGAEAIAQGMLRSWQTGTLYGHPLTHTWNMLIQHHALQRDIASSRQCYKQMMENNIPLDSWTYGSLMRTLVEVKQTNAAYKILRVTMPANNLQIHALHYAIVMTGFLREGQLDLAMDAYEAMVKRHVPQTESSRQAALQTLGTVELAKLKKRGAKHANYRLLKVEQALQEVLVAGAGSDIAHEGPRHARQLDTRNYGAVPQAYYGLLISLYTTRGAYAICKKLYQKAEEAAPDSDNYTTSITLTTAIMEAHLRAGRHAEVAHCWELARASANKLTKTFHQVVHPAPAVPEFDSLTDPSVSERFEQSHISTNRRHILFKASRVYIRSLLAQSDPTALQEAQRTIRDLLVNGFTVDSFSWNEFIQTLALRDRLVDAFITCEKYLMPRFPGWRDLAPNYIRHNRQGYQWMEIRHYDIKKTSVLPRYKTLVILAKAFGQTKRNEQSGVGYDVSAGAWMREILEKSAPMTIRAIESMPKTNDRLQRRVLP</sequence>
<protein>
    <recommendedName>
        <fullName evidence="8">Translation regulator (Cya5)</fullName>
    </recommendedName>
</protein>
<dbReference type="Proteomes" id="UP000800039">
    <property type="component" value="Unassembled WGS sequence"/>
</dbReference>
<evidence type="ECO:0000313" key="7">
    <source>
        <dbReference type="Proteomes" id="UP000800039"/>
    </source>
</evidence>
<organism evidence="6 7">
    <name type="scientific">Cucurbitaria berberidis CBS 394.84</name>
    <dbReference type="NCBI Taxonomy" id="1168544"/>
    <lineage>
        <taxon>Eukaryota</taxon>
        <taxon>Fungi</taxon>
        <taxon>Dikarya</taxon>
        <taxon>Ascomycota</taxon>
        <taxon>Pezizomycotina</taxon>
        <taxon>Dothideomycetes</taxon>
        <taxon>Pleosporomycetidae</taxon>
        <taxon>Pleosporales</taxon>
        <taxon>Pleosporineae</taxon>
        <taxon>Cucurbitariaceae</taxon>
        <taxon>Cucurbitaria</taxon>
    </lineage>
</organism>
<gene>
    <name evidence="6" type="ORF">K460DRAFT_361225</name>
</gene>
<evidence type="ECO:0000256" key="3">
    <source>
        <dbReference type="ARBA" id="ARBA00044493"/>
    </source>
</evidence>
<comment type="caution">
    <text evidence="6">The sequence shown here is derived from an EMBL/GenBank/DDBJ whole genome shotgun (WGS) entry which is preliminary data.</text>
</comment>
<keyword evidence="2" id="KW-0677">Repeat</keyword>
<accession>A0A9P4LC82</accession>
<comment type="similarity">
    <text evidence="1">Belongs to the CCM1 family.</text>
</comment>
<evidence type="ECO:0000256" key="4">
    <source>
        <dbReference type="ARBA" id="ARBA00044511"/>
    </source>
</evidence>
<dbReference type="PANTHER" id="PTHR47447">
    <property type="entry name" value="OS03G0856100 PROTEIN"/>
    <property type="match status" value="1"/>
</dbReference>
<evidence type="ECO:0000313" key="6">
    <source>
        <dbReference type="EMBL" id="KAF1850431.1"/>
    </source>
</evidence>
<comment type="subunit">
    <text evidence="4">Binds to mitochondrial small subunit 15S rRNA.</text>
</comment>
<dbReference type="SUPFAM" id="SSF48452">
    <property type="entry name" value="TPR-like"/>
    <property type="match status" value="1"/>
</dbReference>
<dbReference type="EMBL" id="ML976614">
    <property type="protein sequence ID" value="KAF1850431.1"/>
    <property type="molecule type" value="Genomic_DNA"/>
</dbReference>